<evidence type="ECO:0000313" key="1">
    <source>
        <dbReference type="EMBL" id="CAF1018085.1"/>
    </source>
</evidence>
<dbReference type="EMBL" id="CAJNOH010000371">
    <property type="protein sequence ID" value="CAF1018085.1"/>
    <property type="molecule type" value="Genomic_DNA"/>
</dbReference>
<evidence type="ECO:0000313" key="2">
    <source>
        <dbReference type="EMBL" id="CAF1634077.1"/>
    </source>
</evidence>
<dbReference type="AlphaFoldDB" id="A0A814I209"/>
<proteinExistence type="predicted"/>
<name>A0A814I209_9BILA</name>
<accession>A0A814I209</accession>
<protein>
    <submittedName>
        <fullName evidence="1">Uncharacterized protein</fullName>
    </submittedName>
</protein>
<reference evidence="1" key="1">
    <citation type="submission" date="2021-02" db="EMBL/GenBank/DDBJ databases">
        <authorList>
            <person name="Nowell W R."/>
        </authorList>
    </citation>
    <scope>NUCLEOTIDE SEQUENCE</scope>
</reference>
<dbReference type="Proteomes" id="UP000663854">
    <property type="component" value="Unassembled WGS sequence"/>
</dbReference>
<evidence type="ECO:0000313" key="3">
    <source>
        <dbReference type="Proteomes" id="UP000663854"/>
    </source>
</evidence>
<keyword evidence="4" id="KW-1185">Reference proteome</keyword>
<evidence type="ECO:0000313" key="4">
    <source>
        <dbReference type="Proteomes" id="UP000663870"/>
    </source>
</evidence>
<dbReference type="Proteomes" id="UP000663870">
    <property type="component" value="Unassembled WGS sequence"/>
</dbReference>
<sequence>MVNIQPHIQNLFHGYRIPTNGQGQYKCSHCRELVLFGTSRLNWMIHIKSKRAPEFDKLVGELRLAKKTYQ</sequence>
<organism evidence="1 3">
    <name type="scientific">Rotaria sordida</name>
    <dbReference type="NCBI Taxonomy" id="392033"/>
    <lineage>
        <taxon>Eukaryota</taxon>
        <taxon>Metazoa</taxon>
        <taxon>Spiralia</taxon>
        <taxon>Gnathifera</taxon>
        <taxon>Rotifera</taxon>
        <taxon>Eurotatoria</taxon>
        <taxon>Bdelloidea</taxon>
        <taxon>Philodinida</taxon>
        <taxon>Philodinidae</taxon>
        <taxon>Rotaria</taxon>
    </lineage>
</organism>
<comment type="caution">
    <text evidence="1">The sequence shown here is derived from an EMBL/GenBank/DDBJ whole genome shotgun (WGS) entry which is preliminary data.</text>
</comment>
<gene>
    <name evidence="2" type="ORF">JXQ802_LOCUS52243</name>
    <name evidence="1" type="ORF">PYM288_LOCUS15465</name>
</gene>
<dbReference type="EMBL" id="CAJNOL010008137">
    <property type="protein sequence ID" value="CAF1634077.1"/>
    <property type="molecule type" value="Genomic_DNA"/>
</dbReference>